<evidence type="ECO:0000313" key="3">
    <source>
        <dbReference type="EMBL" id="KAL3779355.1"/>
    </source>
</evidence>
<feature type="transmembrane region" description="Helical" evidence="1">
    <location>
        <begin position="131"/>
        <end position="148"/>
    </location>
</feature>
<keyword evidence="1" id="KW-1133">Transmembrane helix</keyword>
<comment type="caution">
    <text evidence="3">The sequence shown here is derived from an EMBL/GenBank/DDBJ whole genome shotgun (WGS) entry which is preliminary data.</text>
</comment>
<dbReference type="Pfam" id="PF05529">
    <property type="entry name" value="Bap31"/>
    <property type="match status" value="1"/>
</dbReference>
<evidence type="ECO:0000256" key="1">
    <source>
        <dbReference type="SAM" id="Phobius"/>
    </source>
</evidence>
<dbReference type="AlphaFoldDB" id="A0ABD3NYZ7"/>
<protein>
    <recommendedName>
        <fullName evidence="2">BAP29/BAP31 transmembrane domain-containing protein</fullName>
    </recommendedName>
</protein>
<reference evidence="3 4" key="1">
    <citation type="journal article" date="2020" name="G3 (Bethesda)">
        <title>Improved Reference Genome for Cyclotella cryptica CCMP332, a Model for Cell Wall Morphogenesis, Salinity Adaptation, and Lipid Production in Diatoms (Bacillariophyta).</title>
        <authorList>
            <person name="Roberts W.R."/>
            <person name="Downey K.M."/>
            <person name="Ruck E.C."/>
            <person name="Traller J.C."/>
            <person name="Alverson A.J."/>
        </authorList>
    </citation>
    <scope>NUCLEOTIDE SEQUENCE [LARGE SCALE GENOMIC DNA]</scope>
    <source>
        <strain evidence="3 4">CCMP332</strain>
    </source>
</reference>
<name>A0ABD3NYZ7_9STRA</name>
<feature type="transmembrane region" description="Helical" evidence="1">
    <location>
        <begin position="67"/>
        <end position="90"/>
    </location>
</feature>
<keyword evidence="1" id="KW-0812">Transmembrane</keyword>
<dbReference type="EMBL" id="JABMIG020000392">
    <property type="protein sequence ID" value="KAL3779355.1"/>
    <property type="molecule type" value="Genomic_DNA"/>
</dbReference>
<organism evidence="3 4">
    <name type="scientific">Cyclotella cryptica</name>
    <dbReference type="NCBI Taxonomy" id="29204"/>
    <lineage>
        <taxon>Eukaryota</taxon>
        <taxon>Sar</taxon>
        <taxon>Stramenopiles</taxon>
        <taxon>Ochrophyta</taxon>
        <taxon>Bacillariophyta</taxon>
        <taxon>Coscinodiscophyceae</taxon>
        <taxon>Thalassiosirophycidae</taxon>
        <taxon>Stephanodiscales</taxon>
        <taxon>Stephanodiscaceae</taxon>
        <taxon>Cyclotella</taxon>
    </lineage>
</organism>
<evidence type="ECO:0000313" key="4">
    <source>
        <dbReference type="Proteomes" id="UP001516023"/>
    </source>
</evidence>
<evidence type="ECO:0000259" key="2">
    <source>
        <dbReference type="Pfam" id="PF05529"/>
    </source>
</evidence>
<sequence>MGLITLFILNSYTTRPIVPTPTPKSHMIWVFFPIPLLCLALLAVPFPKTEKLCTELVGSIFFTRISVGAVYIRLVWVFVAMSCLILWIAIKTLQMGFGSAHVPCSGTSCPFHTGETMWYRRASRYRAERNFWLSLFTLVLWLLVYKIYSLKETIVKLKVQLEAIRNDGYKPKKTDLDTKND</sequence>
<keyword evidence="1" id="KW-0472">Membrane</keyword>
<keyword evidence="4" id="KW-1185">Reference proteome</keyword>
<dbReference type="InterPro" id="IPR040463">
    <property type="entry name" value="BAP29/BAP31_N"/>
</dbReference>
<proteinExistence type="predicted"/>
<accession>A0ABD3NYZ7</accession>
<dbReference type="Proteomes" id="UP001516023">
    <property type="component" value="Unassembled WGS sequence"/>
</dbReference>
<feature type="transmembrane region" description="Helical" evidence="1">
    <location>
        <begin position="26"/>
        <end position="46"/>
    </location>
</feature>
<feature type="domain" description="BAP29/BAP31 transmembrane" evidence="2">
    <location>
        <begin position="28"/>
        <end position="163"/>
    </location>
</feature>
<gene>
    <name evidence="3" type="ORF">HJC23_007485</name>
</gene>